<sequence length="54" mass="6289">MIEQRGSKWVIVSEKGKELGIFDSEEEAKKRLKQIEAFKHMDKSTAKKLIQKRG</sequence>
<proteinExistence type="predicted"/>
<accession>A0A6M3KA45</accession>
<evidence type="ECO:0000313" key="1">
    <source>
        <dbReference type="EMBL" id="QJA63611.1"/>
    </source>
</evidence>
<dbReference type="EMBL" id="MT141501">
    <property type="protein sequence ID" value="QJA63611.1"/>
    <property type="molecule type" value="Genomic_DNA"/>
</dbReference>
<name>A0A6M3KA45_9ZZZZ</name>
<reference evidence="2" key="1">
    <citation type="submission" date="2020-03" db="EMBL/GenBank/DDBJ databases">
        <title>The deep terrestrial virosphere.</title>
        <authorList>
            <person name="Holmfeldt K."/>
            <person name="Nilsson E."/>
            <person name="Simone D."/>
            <person name="Lopez-Fernandez M."/>
            <person name="Wu X."/>
            <person name="de Brujin I."/>
            <person name="Lundin D."/>
            <person name="Andersson A."/>
            <person name="Bertilsson S."/>
            <person name="Dopson M."/>
        </authorList>
    </citation>
    <scope>NUCLEOTIDE SEQUENCE</scope>
    <source>
        <strain evidence="2">MM415A01018</strain>
        <strain evidence="1">MM415B00605</strain>
    </source>
</reference>
<gene>
    <name evidence="2" type="ORF">MM415A01018_0018</name>
    <name evidence="1" type="ORF">MM415B00605_0020</name>
</gene>
<evidence type="ECO:0000313" key="2">
    <source>
        <dbReference type="EMBL" id="QJA78742.1"/>
    </source>
</evidence>
<dbReference type="AlphaFoldDB" id="A0A6M3KA45"/>
<protein>
    <submittedName>
        <fullName evidence="2">Uncharacterized protein</fullName>
    </submittedName>
</protein>
<dbReference type="EMBL" id="MT142351">
    <property type="protein sequence ID" value="QJA78742.1"/>
    <property type="molecule type" value="Genomic_DNA"/>
</dbReference>
<organism evidence="2">
    <name type="scientific">viral metagenome</name>
    <dbReference type="NCBI Taxonomy" id="1070528"/>
    <lineage>
        <taxon>unclassified sequences</taxon>
        <taxon>metagenomes</taxon>
        <taxon>organismal metagenomes</taxon>
    </lineage>
</organism>